<dbReference type="AlphaFoldDB" id="A0AAD9RJL3"/>
<dbReference type="EMBL" id="JAIFRP010000045">
    <property type="protein sequence ID" value="KAK2580828.1"/>
    <property type="molecule type" value="Genomic_DNA"/>
</dbReference>
<organism evidence="1 2">
    <name type="scientific">Odynerus spinipes</name>
    <dbReference type="NCBI Taxonomy" id="1348599"/>
    <lineage>
        <taxon>Eukaryota</taxon>
        <taxon>Metazoa</taxon>
        <taxon>Ecdysozoa</taxon>
        <taxon>Arthropoda</taxon>
        <taxon>Hexapoda</taxon>
        <taxon>Insecta</taxon>
        <taxon>Pterygota</taxon>
        <taxon>Neoptera</taxon>
        <taxon>Endopterygota</taxon>
        <taxon>Hymenoptera</taxon>
        <taxon>Apocrita</taxon>
        <taxon>Aculeata</taxon>
        <taxon>Vespoidea</taxon>
        <taxon>Vespidae</taxon>
        <taxon>Eumeninae</taxon>
        <taxon>Odynerus</taxon>
    </lineage>
</organism>
<keyword evidence="2" id="KW-1185">Reference proteome</keyword>
<comment type="caution">
    <text evidence="1">The sequence shown here is derived from an EMBL/GenBank/DDBJ whole genome shotgun (WGS) entry which is preliminary data.</text>
</comment>
<evidence type="ECO:0000313" key="2">
    <source>
        <dbReference type="Proteomes" id="UP001258017"/>
    </source>
</evidence>
<accession>A0AAD9RJL3</accession>
<proteinExistence type="predicted"/>
<dbReference type="Proteomes" id="UP001258017">
    <property type="component" value="Unassembled WGS sequence"/>
</dbReference>
<evidence type="ECO:0000313" key="1">
    <source>
        <dbReference type="EMBL" id="KAK2580828.1"/>
    </source>
</evidence>
<protein>
    <submittedName>
        <fullName evidence="1">Uncharacterized protein</fullName>
    </submittedName>
</protein>
<gene>
    <name evidence="1" type="ORF">KPH14_005910</name>
</gene>
<sequence>MYDEISCPLVSVSSSAVQGRKQSQDNTVTVSFQPSDRSDVLPDLPIVGVTMDKQTHCYSCLVCKQRR</sequence>
<name>A0AAD9RJL3_9HYME</name>
<reference evidence="1" key="2">
    <citation type="journal article" date="2023" name="Commun. Biol.">
        <title>Intrasexual cuticular hydrocarbon dimorphism in a wasp sheds light on hydrocarbon biosynthesis genes in Hymenoptera.</title>
        <authorList>
            <person name="Moris V.C."/>
            <person name="Podsiadlowski L."/>
            <person name="Martin S."/>
            <person name="Oeyen J.P."/>
            <person name="Donath A."/>
            <person name="Petersen M."/>
            <person name="Wilbrandt J."/>
            <person name="Misof B."/>
            <person name="Liedtke D."/>
            <person name="Thamm M."/>
            <person name="Scheiner R."/>
            <person name="Schmitt T."/>
            <person name="Niehuis O."/>
        </authorList>
    </citation>
    <scope>NUCLEOTIDE SEQUENCE</scope>
    <source>
        <strain evidence="1">GBR_01_08_01A</strain>
    </source>
</reference>
<reference evidence="1" key="1">
    <citation type="submission" date="2021-08" db="EMBL/GenBank/DDBJ databases">
        <authorList>
            <person name="Misof B."/>
            <person name="Oliver O."/>
            <person name="Podsiadlowski L."/>
            <person name="Donath A."/>
            <person name="Peters R."/>
            <person name="Mayer C."/>
            <person name="Rust J."/>
            <person name="Gunkel S."/>
            <person name="Lesny P."/>
            <person name="Martin S."/>
            <person name="Oeyen J.P."/>
            <person name="Petersen M."/>
            <person name="Panagiotis P."/>
            <person name="Wilbrandt J."/>
            <person name="Tanja T."/>
        </authorList>
    </citation>
    <scope>NUCLEOTIDE SEQUENCE</scope>
    <source>
        <strain evidence="1">GBR_01_08_01A</strain>
        <tissue evidence="1">Thorax + abdomen</tissue>
    </source>
</reference>